<dbReference type="InterPro" id="IPR010979">
    <property type="entry name" value="Ribosomal_uS13-like_H2TH"/>
</dbReference>
<dbReference type="PROSITE" id="PS51068">
    <property type="entry name" value="FPG_CAT"/>
    <property type="match status" value="1"/>
</dbReference>
<keyword evidence="12" id="KW-0456">Lyase</keyword>
<feature type="domain" description="Formamidopyrimidine-DNA glycosylase catalytic" evidence="18">
    <location>
        <begin position="2"/>
        <end position="115"/>
    </location>
</feature>
<dbReference type="InterPro" id="IPR015886">
    <property type="entry name" value="H2TH_FPG"/>
</dbReference>
<evidence type="ECO:0000256" key="13">
    <source>
        <dbReference type="ARBA" id="ARBA00023268"/>
    </source>
</evidence>
<keyword evidence="14 19" id="KW-0326">Glycosidase</keyword>
<evidence type="ECO:0000256" key="4">
    <source>
        <dbReference type="ARBA" id="ARBA00011245"/>
    </source>
</evidence>
<keyword evidence="11" id="KW-0234">DNA repair</keyword>
<evidence type="ECO:0000256" key="5">
    <source>
        <dbReference type="ARBA" id="ARBA00022723"/>
    </source>
</evidence>
<evidence type="ECO:0000256" key="9">
    <source>
        <dbReference type="ARBA" id="ARBA00022833"/>
    </source>
</evidence>
<keyword evidence="9" id="KW-0862">Zinc</keyword>
<evidence type="ECO:0000256" key="16">
    <source>
        <dbReference type="PROSITE-ProRule" id="PRU00391"/>
    </source>
</evidence>
<comment type="cofactor">
    <cofactor evidence="2">
        <name>Zn(2+)</name>
        <dbReference type="ChEBI" id="CHEBI:29105"/>
    </cofactor>
</comment>
<keyword evidence="6" id="KW-0227">DNA damage</keyword>
<dbReference type="NCBIfam" id="TIGR00577">
    <property type="entry name" value="fpg"/>
    <property type="match status" value="1"/>
</dbReference>
<comment type="catalytic activity">
    <reaction evidence="1">
        <text>Hydrolysis of DNA containing ring-opened 7-methylguanine residues, releasing 2,6-diamino-4-hydroxy-5-(N-methyl)formamidopyrimidine.</text>
        <dbReference type="EC" id="3.2.2.23"/>
    </reaction>
</comment>
<keyword evidence="8 19" id="KW-0378">Hydrolase</keyword>
<keyword evidence="20" id="KW-1185">Reference proteome</keyword>
<dbReference type="RefSeq" id="WP_205498267.1">
    <property type="nucleotide sequence ID" value="NZ_CP148066.1"/>
</dbReference>
<keyword evidence="13" id="KW-0511">Multifunctional enzyme</keyword>
<dbReference type="CDD" id="cd08966">
    <property type="entry name" value="EcFpg-like_N"/>
    <property type="match status" value="1"/>
</dbReference>
<dbReference type="Pfam" id="PF06831">
    <property type="entry name" value="H2TH"/>
    <property type="match status" value="1"/>
</dbReference>
<dbReference type="Pfam" id="PF01149">
    <property type="entry name" value="Fapy_DNA_glyco"/>
    <property type="match status" value="1"/>
</dbReference>
<gene>
    <name evidence="19" type="primary">mutM</name>
    <name evidence="19" type="ORF">WG616_02435</name>
</gene>
<evidence type="ECO:0000256" key="12">
    <source>
        <dbReference type="ARBA" id="ARBA00023239"/>
    </source>
</evidence>
<dbReference type="Gene3D" id="1.10.8.50">
    <property type="match status" value="1"/>
</dbReference>
<dbReference type="Proteomes" id="UP001460679">
    <property type="component" value="Chromosome"/>
</dbReference>
<dbReference type="InterPro" id="IPR035937">
    <property type="entry name" value="FPG_N"/>
</dbReference>
<dbReference type="PANTHER" id="PTHR22993">
    <property type="entry name" value="FORMAMIDOPYRIMIDINE-DNA GLYCOSYLASE"/>
    <property type="match status" value="1"/>
</dbReference>
<dbReference type="SUPFAM" id="SSF57716">
    <property type="entry name" value="Glucocorticoid receptor-like (DNA-binding domain)"/>
    <property type="match status" value="1"/>
</dbReference>
<evidence type="ECO:0000256" key="3">
    <source>
        <dbReference type="ARBA" id="ARBA00009409"/>
    </source>
</evidence>
<organism evidence="19 20">
    <name type="scientific">[Mycoplasma] gypis</name>
    <dbReference type="NCBI Taxonomy" id="92404"/>
    <lineage>
        <taxon>Bacteria</taxon>
        <taxon>Bacillati</taxon>
        <taxon>Mycoplasmatota</taxon>
        <taxon>Mycoplasmoidales</taxon>
        <taxon>Metamycoplasmataceae</taxon>
        <taxon>Metamycoplasma</taxon>
    </lineage>
</organism>
<accession>A0ABZ2RTZ7</accession>
<evidence type="ECO:0000259" key="17">
    <source>
        <dbReference type="PROSITE" id="PS51066"/>
    </source>
</evidence>
<evidence type="ECO:0000256" key="1">
    <source>
        <dbReference type="ARBA" id="ARBA00001668"/>
    </source>
</evidence>
<keyword evidence="5" id="KW-0479">Metal-binding</keyword>
<evidence type="ECO:0000256" key="10">
    <source>
        <dbReference type="ARBA" id="ARBA00023125"/>
    </source>
</evidence>
<protein>
    <submittedName>
        <fullName evidence="19">DNA-formamidopyrimidine glycosylase</fullName>
        <ecNumber evidence="19">3.2.2.23</ecNumber>
    </submittedName>
</protein>
<sequence length="276" mass="31768">MPELPEVKVVVKSLKNHILNKEIERIDVYNPKLIKEISFQEFKKTLEDKKILDMSNVAKHIIFFLSDDIVLISHLRMEGKYRFYTQQQEPDKHAHVIFNFKDKTQLQYVDSRAFGTFHVRTKENYLSINPLQKVAPTPDKVDLKQMMQKISKSSVAIKTIILNQEIVSGIGNIYADETLFASKINPVTPAKDISLDQLKTLMNNAYLIMKKSEELGGSTINSYESLNKQEGQFQNFLKVHTRVGKPCSECRVLIKKTKVNGRGTYYCPKCQGEIHD</sequence>
<evidence type="ECO:0000256" key="14">
    <source>
        <dbReference type="ARBA" id="ARBA00023295"/>
    </source>
</evidence>
<comment type="subunit">
    <text evidence="4">Monomer.</text>
</comment>
<evidence type="ECO:0000256" key="2">
    <source>
        <dbReference type="ARBA" id="ARBA00001947"/>
    </source>
</evidence>
<reference evidence="19" key="1">
    <citation type="submission" date="2024-03" db="EMBL/GenBank/DDBJ databases">
        <title>Complete genome sequence of Mycoplasma gypis type strain B1/T1.</title>
        <authorList>
            <person name="Spergser J."/>
        </authorList>
    </citation>
    <scope>NUCLEOTIDE SEQUENCE [LARGE SCALE GENOMIC DNA]</scope>
    <source>
        <strain evidence="19">B1/T1</strain>
    </source>
</reference>
<evidence type="ECO:0000259" key="18">
    <source>
        <dbReference type="PROSITE" id="PS51068"/>
    </source>
</evidence>
<feature type="domain" description="FPG-type" evidence="17">
    <location>
        <begin position="238"/>
        <end position="272"/>
    </location>
</feature>
<dbReference type="Gene3D" id="3.20.190.10">
    <property type="entry name" value="MutM-like, N-terminal"/>
    <property type="match status" value="1"/>
</dbReference>
<dbReference type="InterPro" id="IPR020629">
    <property type="entry name" value="FPG_Glyclase"/>
</dbReference>
<dbReference type="PROSITE" id="PS51066">
    <property type="entry name" value="ZF_FPG_2"/>
    <property type="match status" value="1"/>
</dbReference>
<evidence type="ECO:0000256" key="11">
    <source>
        <dbReference type="ARBA" id="ARBA00023204"/>
    </source>
</evidence>
<keyword evidence="7 16" id="KW-0863">Zinc-finger</keyword>
<dbReference type="InterPro" id="IPR012319">
    <property type="entry name" value="FPG_cat"/>
</dbReference>
<dbReference type="SMART" id="SM00898">
    <property type="entry name" value="Fapy_DNA_glyco"/>
    <property type="match status" value="1"/>
</dbReference>
<name>A0ABZ2RTZ7_9BACT</name>
<comment type="similarity">
    <text evidence="3">Belongs to the FPG family.</text>
</comment>
<evidence type="ECO:0000313" key="19">
    <source>
        <dbReference type="EMBL" id="WXL28206.1"/>
    </source>
</evidence>
<dbReference type="EMBL" id="CP148066">
    <property type="protein sequence ID" value="WXL28206.1"/>
    <property type="molecule type" value="Genomic_DNA"/>
</dbReference>
<comment type="catalytic activity">
    <reaction evidence="15">
        <text>2'-deoxyribonucleotide-(2'-deoxyribose 5'-phosphate)-2'-deoxyribonucleotide-DNA = a 3'-end 2'-deoxyribonucleotide-(2,3-dehydro-2,3-deoxyribose 5'-phosphate)-DNA + a 5'-end 5'-phospho-2'-deoxyribonucleoside-DNA + H(+)</text>
        <dbReference type="Rhea" id="RHEA:66592"/>
        <dbReference type="Rhea" id="RHEA-COMP:13180"/>
        <dbReference type="Rhea" id="RHEA-COMP:16897"/>
        <dbReference type="Rhea" id="RHEA-COMP:17067"/>
        <dbReference type="ChEBI" id="CHEBI:15378"/>
        <dbReference type="ChEBI" id="CHEBI:136412"/>
        <dbReference type="ChEBI" id="CHEBI:157695"/>
        <dbReference type="ChEBI" id="CHEBI:167181"/>
        <dbReference type="EC" id="4.2.99.18"/>
    </reaction>
</comment>
<evidence type="ECO:0000256" key="15">
    <source>
        <dbReference type="ARBA" id="ARBA00044632"/>
    </source>
</evidence>
<evidence type="ECO:0000256" key="7">
    <source>
        <dbReference type="ARBA" id="ARBA00022771"/>
    </source>
</evidence>
<dbReference type="SUPFAM" id="SSF46946">
    <property type="entry name" value="S13-like H2TH domain"/>
    <property type="match status" value="1"/>
</dbReference>
<dbReference type="SMART" id="SM01232">
    <property type="entry name" value="H2TH"/>
    <property type="match status" value="1"/>
</dbReference>
<evidence type="ECO:0000256" key="6">
    <source>
        <dbReference type="ARBA" id="ARBA00022763"/>
    </source>
</evidence>
<dbReference type="SUPFAM" id="SSF81624">
    <property type="entry name" value="N-terminal domain of MutM-like DNA repair proteins"/>
    <property type="match status" value="1"/>
</dbReference>
<dbReference type="InterPro" id="IPR000214">
    <property type="entry name" value="Znf_DNA_glyclase/AP_lyase"/>
</dbReference>
<keyword evidence="10" id="KW-0238">DNA-binding</keyword>
<evidence type="ECO:0000313" key="20">
    <source>
        <dbReference type="Proteomes" id="UP001460679"/>
    </source>
</evidence>
<dbReference type="GO" id="GO:0008534">
    <property type="term" value="F:oxidized purine nucleobase lesion DNA N-glycosylase activity"/>
    <property type="evidence" value="ECO:0007669"/>
    <property type="project" value="UniProtKB-EC"/>
</dbReference>
<evidence type="ECO:0000256" key="8">
    <source>
        <dbReference type="ARBA" id="ARBA00022801"/>
    </source>
</evidence>
<proteinExistence type="inferred from homology"/>
<dbReference type="InterPro" id="IPR010663">
    <property type="entry name" value="Znf_FPG/IleRS"/>
</dbReference>
<dbReference type="Pfam" id="PF06827">
    <property type="entry name" value="zf-FPG_IleRS"/>
    <property type="match status" value="1"/>
</dbReference>
<dbReference type="PANTHER" id="PTHR22993:SF9">
    <property type="entry name" value="FORMAMIDOPYRIMIDINE-DNA GLYCOSYLASE"/>
    <property type="match status" value="1"/>
</dbReference>
<dbReference type="NCBIfam" id="NF002211">
    <property type="entry name" value="PRK01103.1"/>
    <property type="match status" value="1"/>
</dbReference>
<dbReference type="EC" id="3.2.2.23" evidence="19"/>